<proteinExistence type="predicted"/>
<dbReference type="STRING" id="1184609.KILIM_018_00980"/>
<dbReference type="AlphaFoldDB" id="K6VGP8"/>
<name>K6VGP8_9MICO</name>
<sequence length="520" mass="55335">MTAFNLQSHFPETTSPGTTAGLRWPSYRTGRVLTATDLTADQDAARERDRLLGRAAGHGIITGLRVSTGAGAAAGAPQGSGGNTLTVAPGAGITRSGRPVTLGAETTLPLLGVLEAPTAPDLTGFHCCGSAPSPTAASPLQAGAHLIAVRPAERTEGGKCAGQWTVAGLEFRAIALPALTQVGGREVTAANRRNMLAMWCAAADSDLGTPGWGGLPAGLFDPYVPTGLATLTDLTTDDLPLAVFWWDGLSVADLDLWSARRRIVHPEPAGGNTGTLTGDERIAAGQARFHQFTEQTNQLWKENRASDAVASELFGLLPPAGFLPVARDLVASFGEGLAALHERLLRLDGDRSAALLVAIPLLQRLLLRLDSLQGGIPSGFKPEQFFGRLARFGGLIDWDVAESMLRDSWHRRPVPTVAPWGEDEEGNPVRERLHTSDRAPQQLGRPFVYYVVHQQVFPRTLLQLDDLAGLAGLPDLGAVPSSQLYVFFVASWGLGRETTYPVRPLMEELLLALAEEEGKQ</sequence>
<gene>
    <name evidence="2" type="ORF">KILIM_018_00980</name>
</gene>
<dbReference type="RefSeq" id="WP_006591880.1">
    <property type="nucleotide sequence ID" value="NZ_BAHD01000018.1"/>
</dbReference>
<dbReference type="EMBL" id="BAHD01000018">
    <property type="protein sequence ID" value="GAB95348.1"/>
    <property type="molecule type" value="Genomic_DNA"/>
</dbReference>
<protein>
    <submittedName>
        <fullName evidence="2">Uncharacterized protein</fullName>
    </submittedName>
</protein>
<accession>K6VGP8</accession>
<evidence type="ECO:0000313" key="3">
    <source>
        <dbReference type="Proteomes" id="UP000008366"/>
    </source>
</evidence>
<dbReference type="OrthoDB" id="3837774at2"/>
<dbReference type="Proteomes" id="UP000008366">
    <property type="component" value="Unassembled WGS sequence"/>
</dbReference>
<evidence type="ECO:0000313" key="2">
    <source>
        <dbReference type="EMBL" id="GAB95348.1"/>
    </source>
</evidence>
<feature type="region of interest" description="Disordered" evidence="1">
    <location>
        <begin position="1"/>
        <end position="23"/>
    </location>
</feature>
<keyword evidence="3" id="KW-1185">Reference proteome</keyword>
<feature type="compositionally biased region" description="Polar residues" evidence="1">
    <location>
        <begin position="1"/>
        <end position="18"/>
    </location>
</feature>
<dbReference type="eggNOG" id="ENOG50336B7">
    <property type="taxonomic scope" value="Bacteria"/>
</dbReference>
<comment type="caution">
    <text evidence="2">The sequence shown here is derived from an EMBL/GenBank/DDBJ whole genome shotgun (WGS) entry which is preliminary data.</text>
</comment>
<organism evidence="2 3">
    <name type="scientific">Kineosphaera limosa NBRC 100340</name>
    <dbReference type="NCBI Taxonomy" id="1184609"/>
    <lineage>
        <taxon>Bacteria</taxon>
        <taxon>Bacillati</taxon>
        <taxon>Actinomycetota</taxon>
        <taxon>Actinomycetes</taxon>
        <taxon>Micrococcales</taxon>
        <taxon>Dermatophilaceae</taxon>
        <taxon>Kineosphaera</taxon>
    </lineage>
</organism>
<reference evidence="2 3" key="1">
    <citation type="submission" date="2012-08" db="EMBL/GenBank/DDBJ databases">
        <title>Whole genome shotgun sequence of Kineosphaera limosa NBRC 100340.</title>
        <authorList>
            <person name="Yoshida I."/>
            <person name="Isaki S."/>
            <person name="Hosoyama A."/>
            <person name="Tsuchikane K."/>
            <person name="Katsumata H."/>
            <person name="Ando Y."/>
            <person name="Ohji S."/>
            <person name="Hamada M."/>
            <person name="Tamura T."/>
            <person name="Yamazoe A."/>
            <person name="Yamazaki S."/>
            <person name="Fujita N."/>
        </authorList>
    </citation>
    <scope>NUCLEOTIDE SEQUENCE [LARGE SCALE GENOMIC DNA]</scope>
    <source>
        <strain evidence="2 3">NBRC 100340</strain>
    </source>
</reference>
<evidence type="ECO:0000256" key="1">
    <source>
        <dbReference type="SAM" id="MobiDB-lite"/>
    </source>
</evidence>